<name>A0A2I0KDA4_PUNGR</name>
<accession>A0A2I0KDA4</accession>
<dbReference type="PANTHER" id="PTHR48475:SF2">
    <property type="entry name" value="RIBONUCLEASE H"/>
    <property type="match status" value="1"/>
</dbReference>
<gene>
    <name evidence="1" type="ORF">CRG98_013511</name>
</gene>
<dbReference type="PANTHER" id="PTHR48475">
    <property type="entry name" value="RIBONUCLEASE H"/>
    <property type="match status" value="1"/>
</dbReference>
<proteinExistence type="predicted"/>
<dbReference type="EMBL" id="PGOL01000690">
    <property type="protein sequence ID" value="PKI66103.1"/>
    <property type="molecule type" value="Genomic_DNA"/>
</dbReference>
<evidence type="ECO:0000313" key="1">
    <source>
        <dbReference type="EMBL" id="PKI66103.1"/>
    </source>
</evidence>
<sequence length="112" mass="13099">MWFSPIVPLLRGGNQQNPFSMVYEFEAVLPAKIGLHTYRVEVYNEDLNDGIRAKELDNLKGLRLKVADFMTRVKDWAAKYFNRKVKARQFTVEDWVLRKNELKRLSHAASSL</sequence>
<protein>
    <submittedName>
        <fullName evidence="1">Uncharacterized protein</fullName>
    </submittedName>
</protein>
<dbReference type="Proteomes" id="UP000233551">
    <property type="component" value="Unassembled WGS sequence"/>
</dbReference>
<comment type="caution">
    <text evidence="1">The sequence shown here is derived from an EMBL/GenBank/DDBJ whole genome shotgun (WGS) entry which is preliminary data.</text>
</comment>
<evidence type="ECO:0000313" key="2">
    <source>
        <dbReference type="Proteomes" id="UP000233551"/>
    </source>
</evidence>
<dbReference type="AlphaFoldDB" id="A0A2I0KDA4"/>
<organism evidence="1 2">
    <name type="scientific">Punica granatum</name>
    <name type="common">Pomegranate</name>
    <dbReference type="NCBI Taxonomy" id="22663"/>
    <lineage>
        <taxon>Eukaryota</taxon>
        <taxon>Viridiplantae</taxon>
        <taxon>Streptophyta</taxon>
        <taxon>Embryophyta</taxon>
        <taxon>Tracheophyta</taxon>
        <taxon>Spermatophyta</taxon>
        <taxon>Magnoliopsida</taxon>
        <taxon>eudicotyledons</taxon>
        <taxon>Gunneridae</taxon>
        <taxon>Pentapetalae</taxon>
        <taxon>rosids</taxon>
        <taxon>malvids</taxon>
        <taxon>Myrtales</taxon>
        <taxon>Lythraceae</taxon>
        <taxon>Punica</taxon>
    </lineage>
</organism>
<keyword evidence="2" id="KW-1185">Reference proteome</keyword>
<reference evidence="1 2" key="1">
    <citation type="submission" date="2017-11" db="EMBL/GenBank/DDBJ databases">
        <title>De-novo sequencing of pomegranate (Punica granatum L.) genome.</title>
        <authorList>
            <person name="Akparov Z."/>
            <person name="Amiraslanov A."/>
            <person name="Hajiyeva S."/>
            <person name="Abbasov M."/>
            <person name="Kaur K."/>
            <person name="Hamwieh A."/>
            <person name="Solovyev V."/>
            <person name="Salamov A."/>
            <person name="Braich B."/>
            <person name="Kosarev P."/>
            <person name="Mahmoud A."/>
            <person name="Hajiyev E."/>
            <person name="Babayeva S."/>
            <person name="Izzatullayeva V."/>
            <person name="Mammadov A."/>
            <person name="Mammadov A."/>
            <person name="Sharifova S."/>
            <person name="Ojaghi J."/>
            <person name="Eynullazada K."/>
            <person name="Bayramov B."/>
            <person name="Abdulazimova A."/>
            <person name="Shahmuradov I."/>
        </authorList>
    </citation>
    <scope>NUCLEOTIDE SEQUENCE [LARGE SCALE GENOMIC DNA]</scope>
    <source>
        <strain evidence="2">cv. AG2017</strain>
        <tissue evidence="1">Leaf</tissue>
    </source>
</reference>